<evidence type="ECO:0008006" key="3">
    <source>
        <dbReference type="Google" id="ProtNLM"/>
    </source>
</evidence>
<dbReference type="OrthoDB" id="1453400at2"/>
<dbReference type="InterPro" id="IPR011008">
    <property type="entry name" value="Dimeric_a/b-barrel"/>
</dbReference>
<dbReference type="Gene3D" id="3.30.70.100">
    <property type="match status" value="1"/>
</dbReference>
<organism evidence="1 2">
    <name type="scientific">Litoreibacter meonggei</name>
    <dbReference type="NCBI Taxonomy" id="1049199"/>
    <lineage>
        <taxon>Bacteria</taxon>
        <taxon>Pseudomonadati</taxon>
        <taxon>Pseudomonadota</taxon>
        <taxon>Alphaproteobacteria</taxon>
        <taxon>Rhodobacterales</taxon>
        <taxon>Roseobacteraceae</taxon>
        <taxon>Litoreibacter</taxon>
    </lineage>
</organism>
<reference evidence="1 2" key="1">
    <citation type="submission" date="2018-10" db="EMBL/GenBank/DDBJ databases">
        <title>Genomic Encyclopedia of Archaeal and Bacterial Type Strains, Phase II (KMG-II): from individual species to whole genera.</title>
        <authorList>
            <person name="Goeker M."/>
        </authorList>
    </citation>
    <scope>NUCLEOTIDE SEQUENCE [LARGE SCALE GENOMIC DNA]</scope>
    <source>
        <strain evidence="1 2">DSM 29466</strain>
    </source>
</reference>
<sequence length="105" mass="11586">MTKTAQPQVAEIVTFSLKDGTDEGAFLQTLRATQSWVDGMPGFLGRQVTRGPDGRWTDHILWTDATCAKAAQDSFGQQDFAPDMGEALNHETLEMRHETVFMAAP</sequence>
<dbReference type="SUPFAM" id="SSF54909">
    <property type="entry name" value="Dimeric alpha+beta barrel"/>
    <property type="match status" value="1"/>
</dbReference>
<dbReference type="AlphaFoldDB" id="A0A497X4X8"/>
<comment type="caution">
    <text evidence="1">The sequence shown here is derived from an EMBL/GenBank/DDBJ whole genome shotgun (WGS) entry which is preliminary data.</text>
</comment>
<protein>
    <recommendedName>
        <fullName evidence="3">Antibiotic biosynthesis monooxygenase</fullName>
    </recommendedName>
</protein>
<accession>A0A497X4X8</accession>
<name>A0A497X4X8_9RHOB</name>
<dbReference type="Proteomes" id="UP000269157">
    <property type="component" value="Unassembled WGS sequence"/>
</dbReference>
<dbReference type="EMBL" id="RCCE01000001">
    <property type="protein sequence ID" value="RLJ60272.1"/>
    <property type="molecule type" value="Genomic_DNA"/>
</dbReference>
<dbReference type="RefSeq" id="WP_121021321.1">
    <property type="nucleotide sequence ID" value="NZ_RCCE01000001.1"/>
</dbReference>
<gene>
    <name evidence="1" type="ORF">BCF46_0470</name>
</gene>
<proteinExistence type="predicted"/>
<evidence type="ECO:0000313" key="1">
    <source>
        <dbReference type="EMBL" id="RLJ60272.1"/>
    </source>
</evidence>
<keyword evidence="2" id="KW-1185">Reference proteome</keyword>
<evidence type="ECO:0000313" key="2">
    <source>
        <dbReference type="Proteomes" id="UP000269157"/>
    </source>
</evidence>